<sequence length="82" mass="9450">MDPATNLREDGWAHQRLTWSSQRNDLREALIHTCGPLSKLEDLNGAVPRQNLRTTWNLTPDDLFPYEPLPRRLPGEFPRTVG</sequence>
<organism evidence="1 2">
    <name type="scientific">Dermacoccus barathri</name>
    <dbReference type="NCBI Taxonomy" id="322601"/>
    <lineage>
        <taxon>Bacteria</taxon>
        <taxon>Bacillati</taxon>
        <taxon>Actinomycetota</taxon>
        <taxon>Actinomycetes</taxon>
        <taxon>Micrococcales</taxon>
        <taxon>Dermacoccaceae</taxon>
        <taxon>Dermacoccus</taxon>
    </lineage>
</organism>
<keyword evidence="2" id="KW-1185">Reference proteome</keyword>
<comment type="caution">
    <text evidence="1">The sequence shown here is derived from an EMBL/GenBank/DDBJ whole genome shotgun (WGS) entry which is preliminary data.</text>
</comment>
<dbReference type="EMBL" id="BAAANV010000037">
    <property type="protein sequence ID" value="GAA1545027.1"/>
    <property type="molecule type" value="Genomic_DNA"/>
</dbReference>
<evidence type="ECO:0000313" key="2">
    <source>
        <dbReference type="Proteomes" id="UP001501288"/>
    </source>
</evidence>
<dbReference type="Proteomes" id="UP001501288">
    <property type="component" value="Unassembled WGS sequence"/>
</dbReference>
<protein>
    <submittedName>
        <fullName evidence="1">Uncharacterized protein</fullName>
    </submittedName>
</protein>
<reference evidence="1 2" key="1">
    <citation type="journal article" date="2019" name="Int. J. Syst. Evol. Microbiol.">
        <title>The Global Catalogue of Microorganisms (GCM) 10K type strain sequencing project: providing services to taxonomists for standard genome sequencing and annotation.</title>
        <authorList>
            <consortium name="The Broad Institute Genomics Platform"/>
            <consortium name="The Broad Institute Genome Sequencing Center for Infectious Disease"/>
            <person name="Wu L."/>
            <person name="Ma J."/>
        </authorList>
    </citation>
    <scope>NUCLEOTIDE SEQUENCE [LARGE SCALE GENOMIC DNA]</scope>
    <source>
        <strain evidence="1 2">JCM 14588</strain>
    </source>
</reference>
<proteinExistence type="predicted"/>
<name>A0ABN2BPJ1_9MICO</name>
<evidence type="ECO:0000313" key="1">
    <source>
        <dbReference type="EMBL" id="GAA1545027.1"/>
    </source>
</evidence>
<accession>A0ABN2BPJ1</accession>
<gene>
    <name evidence="1" type="ORF">GCM10009762_17930</name>
</gene>